<reference evidence="6" key="1">
    <citation type="submission" date="2014-03" db="EMBL/GenBank/DDBJ databases">
        <authorList>
            <person name="Casaregola S."/>
        </authorList>
    </citation>
    <scope>NUCLEOTIDE SEQUENCE [LARGE SCALE GENOMIC DNA]</scope>
    <source>
        <strain evidence="6">CLIB 918</strain>
    </source>
</reference>
<sequence>MAKLSQQEIIPAPNDVGALANRINKATHSAHNKINNLISMKMVFALRDPRIYRQGIQSFYHVFKTYEECWQEEMNKSIKEGAPEARIQSILREVWTPALARTEPLRKDLTFYYDNDASKFEEPIMKEQIEFVQHIQKQIREKPYLALAYGHTMYLALFAGGRILRSNIMRAAGLFPQVEGLSTEEVALRGTNLFQFQVEDEDALRMGFKSRFELATRNDLTEQEKQEIIAESQEIFRRNILCVSEIAEKNKKALLQKVGYRALQTLKFVLIALLVFVVFYQFRRIIGNFI</sequence>
<feature type="binding site" description="axial binding residue" evidence="4">
    <location>
        <position position="31"/>
    </location>
    <ligand>
        <name>heme b</name>
        <dbReference type="ChEBI" id="CHEBI:60344"/>
    </ligand>
    <ligandPart>
        <name>Fe</name>
        <dbReference type="ChEBI" id="CHEBI:18248"/>
    </ligandPart>
</feature>
<dbReference type="SUPFAM" id="SSF48613">
    <property type="entry name" value="Heme oxygenase-like"/>
    <property type="match status" value="1"/>
</dbReference>
<keyword evidence="7" id="KW-1185">Reference proteome</keyword>
<evidence type="ECO:0000256" key="2">
    <source>
        <dbReference type="ARBA" id="ARBA00022723"/>
    </source>
</evidence>
<organism evidence="6 7">
    <name type="scientific">Geotrichum candidum</name>
    <name type="common">Oospora lactis</name>
    <name type="synonym">Dipodascus geotrichum</name>
    <dbReference type="NCBI Taxonomy" id="1173061"/>
    <lineage>
        <taxon>Eukaryota</taxon>
        <taxon>Fungi</taxon>
        <taxon>Dikarya</taxon>
        <taxon>Ascomycota</taxon>
        <taxon>Saccharomycotina</taxon>
        <taxon>Dipodascomycetes</taxon>
        <taxon>Dipodascales</taxon>
        <taxon>Dipodascaceae</taxon>
        <taxon>Geotrichum</taxon>
    </lineage>
</organism>
<dbReference type="OrthoDB" id="652091at2759"/>
<dbReference type="CDD" id="cd19165">
    <property type="entry name" value="HemeO"/>
    <property type="match status" value="1"/>
</dbReference>
<evidence type="ECO:0000313" key="6">
    <source>
        <dbReference type="EMBL" id="CDO53055.1"/>
    </source>
</evidence>
<comment type="caution">
    <text evidence="6">The sequence shown here is derived from an EMBL/GenBank/DDBJ whole genome shotgun (WGS) entry which is preliminary data.</text>
</comment>
<dbReference type="PANTHER" id="PTHR10720:SF0">
    <property type="entry name" value="HEME OXYGENASE"/>
    <property type="match status" value="1"/>
</dbReference>
<evidence type="ECO:0000256" key="4">
    <source>
        <dbReference type="PIRSR" id="PIRSR000343-2"/>
    </source>
</evidence>
<dbReference type="GO" id="GO:0004392">
    <property type="term" value="F:heme oxygenase (decyclizing) activity"/>
    <property type="evidence" value="ECO:0007669"/>
    <property type="project" value="InterPro"/>
</dbReference>
<dbReference type="Pfam" id="PF01126">
    <property type="entry name" value="Heme_oxygenase"/>
    <property type="match status" value="1"/>
</dbReference>
<dbReference type="InterPro" id="IPR016053">
    <property type="entry name" value="Haem_Oase-like"/>
</dbReference>
<keyword evidence="2 4" id="KW-0479">Metal-binding</keyword>
<dbReference type="InterPro" id="IPR016084">
    <property type="entry name" value="Haem_Oase-like_multi-hlx"/>
</dbReference>
<proteinExistence type="predicted"/>
<evidence type="ECO:0000256" key="5">
    <source>
        <dbReference type="SAM" id="Phobius"/>
    </source>
</evidence>
<feature type="transmembrane region" description="Helical" evidence="5">
    <location>
        <begin position="258"/>
        <end position="282"/>
    </location>
</feature>
<protein>
    <submittedName>
        <fullName evidence="6">Similar to Saccharomyces cerevisiae YLR205C HMX1 ER localized heme oxygenase</fullName>
    </submittedName>
</protein>
<name>A0A0J9X6I1_GEOCN</name>
<dbReference type="PIRSF" id="PIRSF000343">
    <property type="entry name" value="Haem_Oase"/>
    <property type="match status" value="1"/>
</dbReference>
<dbReference type="STRING" id="1173061.A0A0J9X6I1"/>
<dbReference type="Proteomes" id="UP000242525">
    <property type="component" value="Unassembled WGS sequence"/>
</dbReference>
<dbReference type="GO" id="GO:0006788">
    <property type="term" value="P:heme oxidation"/>
    <property type="evidence" value="ECO:0007669"/>
    <property type="project" value="InterPro"/>
</dbReference>
<dbReference type="AlphaFoldDB" id="A0A0J9X6I1"/>
<keyword evidence="1" id="KW-0349">Heme</keyword>
<keyword evidence="3 4" id="KW-0408">Iron</keyword>
<dbReference type="GO" id="GO:0046872">
    <property type="term" value="F:metal ion binding"/>
    <property type="evidence" value="ECO:0007669"/>
    <property type="project" value="UniProtKB-KW"/>
</dbReference>
<dbReference type="Gene3D" id="1.20.910.10">
    <property type="entry name" value="Heme oxygenase-like"/>
    <property type="match status" value="1"/>
</dbReference>
<dbReference type="InterPro" id="IPR002051">
    <property type="entry name" value="Haem_Oase"/>
</dbReference>
<evidence type="ECO:0000256" key="1">
    <source>
        <dbReference type="ARBA" id="ARBA00022617"/>
    </source>
</evidence>
<gene>
    <name evidence="6" type="ORF">BN980_GECA04s03607g</name>
</gene>
<dbReference type="PANTHER" id="PTHR10720">
    <property type="entry name" value="HEME OXYGENASE"/>
    <property type="match status" value="1"/>
</dbReference>
<evidence type="ECO:0000313" key="7">
    <source>
        <dbReference type="Proteomes" id="UP000242525"/>
    </source>
</evidence>
<dbReference type="EMBL" id="CCBN010000004">
    <property type="protein sequence ID" value="CDO53055.1"/>
    <property type="molecule type" value="Genomic_DNA"/>
</dbReference>
<keyword evidence="5" id="KW-0472">Membrane</keyword>
<keyword evidence="5" id="KW-1133">Transmembrane helix</keyword>
<keyword evidence="5" id="KW-0812">Transmembrane</keyword>
<evidence type="ECO:0000256" key="3">
    <source>
        <dbReference type="ARBA" id="ARBA00023004"/>
    </source>
</evidence>
<accession>A0A0J9X6I1</accession>